<evidence type="ECO:0000313" key="1">
    <source>
        <dbReference type="EMBL" id="GMG35949.1"/>
    </source>
</evidence>
<sequence length="84" mass="9593">MTSNLSFGKLARSKQGIVADEEDFVKIVSELFLPYYQALVPWVNRLRRVVFPGGMRRKNDNTHLYGQMKNILQEAVSDPKVLAP</sequence>
<dbReference type="AlphaFoldDB" id="A0AAN4YT16"/>
<reference evidence="1" key="1">
    <citation type="submission" date="2023-04" db="EMBL/GenBank/DDBJ databases">
        <title>Aspergillus oryzae NBRC 4228.</title>
        <authorList>
            <person name="Ichikawa N."/>
            <person name="Sato H."/>
            <person name="Tonouchi N."/>
        </authorList>
    </citation>
    <scope>NUCLEOTIDE SEQUENCE</scope>
    <source>
        <strain evidence="1">NBRC 4228</strain>
    </source>
</reference>
<accession>A0AAN4YT16</accession>
<dbReference type="EMBL" id="BSYA01000185">
    <property type="protein sequence ID" value="GMG35949.1"/>
    <property type="molecule type" value="Genomic_DNA"/>
</dbReference>
<protein>
    <submittedName>
        <fullName evidence="1">Unnamed protein product</fullName>
    </submittedName>
</protein>
<proteinExistence type="predicted"/>
<comment type="caution">
    <text evidence="1">The sequence shown here is derived from an EMBL/GenBank/DDBJ whole genome shotgun (WGS) entry which is preliminary data.</text>
</comment>
<evidence type="ECO:0000313" key="2">
    <source>
        <dbReference type="Proteomes" id="UP001165205"/>
    </source>
</evidence>
<organism evidence="1 2">
    <name type="scientific">Aspergillus oryzae</name>
    <name type="common">Yellow koji mold</name>
    <dbReference type="NCBI Taxonomy" id="5062"/>
    <lineage>
        <taxon>Eukaryota</taxon>
        <taxon>Fungi</taxon>
        <taxon>Dikarya</taxon>
        <taxon>Ascomycota</taxon>
        <taxon>Pezizomycotina</taxon>
        <taxon>Eurotiomycetes</taxon>
        <taxon>Eurotiomycetidae</taxon>
        <taxon>Eurotiales</taxon>
        <taxon>Aspergillaceae</taxon>
        <taxon>Aspergillus</taxon>
        <taxon>Aspergillus subgen. Circumdati</taxon>
    </lineage>
</organism>
<gene>
    <name evidence="1" type="ORF">Aory04_001107800</name>
</gene>
<name>A0AAN4YT16_ASPOZ</name>
<dbReference type="Proteomes" id="UP001165205">
    <property type="component" value="Unassembled WGS sequence"/>
</dbReference>